<keyword evidence="1" id="KW-0812">Transmembrane</keyword>
<organism evidence="2 3">
    <name type="scientific">Microvirga tunisiensis</name>
    <dbReference type="NCBI Taxonomy" id="2108360"/>
    <lineage>
        <taxon>Bacteria</taxon>
        <taxon>Pseudomonadati</taxon>
        <taxon>Pseudomonadota</taxon>
        <taxon>Alphaproteobacteria</taxon>
        <taxon>Hyphomicrobiales</taxon>
        <taxon>Methylobacteriaceae</taxon>
        <taxon>Microvirga</taxon>
    </lineage>
</organism>
<evidence type="ECO:0000313" key="2">
    <source>
        <dbReference type="EMBL" id="MPR25915.1"/>
    </source>
</evidence>
<feature type="transmembrane region" description="Helical" evidence="1">
    <location>
        <begin position="20"/>
        <end position="42"/>
    </location>
</feature>
<keyword evidence="1" id="KW-1133">Transmembrane helix</keyword>
<comment type="caution">
    <text evidence="2">The sequence shown here is derived from an EMBL/GenBank/DDBJ whole genome shotgun (WGS) entry which is preliminary data.</text>
</comment>
<evidence type="ECO:0000313" key="3">
    <source>
        <dbReference type="Proteomes" id="UP000403266"/>
    </source>
</evidence>
<sequence>MYQDIETGIRQQKAGNRFHALRCGALAMASWAGLAFFGPAVAASLSTASAILPAPTEAIVSGGSAGPTLAWAEFCQSQPQECAVNASEPMALRLEPDVWLTILEVNERVNRMILAVTDQDHWGVLDRWDYPDDGLGDCEDIQLLKRKLLIEAGLPRRALRMTVVLDEHGMGHAVLMVRTSHGDFALDNKRDAVLAWQETGYHYVKREGDDGSAWVWLGGQITPTVTATK</sequence>
<keyword evidence="3" id="KW-1185">Reference proteome</keyword>
<dbReference type="Proteomes" id="UP000403266">
    <property type="component" value="Unassembled WGS sequence"/>
</dbReference>
<dbReference type="PANTHER" id="PTHR39327:SF1">
    <property type="entry name" value="BLR5470 PROTEIN"/>
    <property type="match status" value="1"/>
</dbReference>
<dbReference type="InterPro" id="IPR010319">
    <property type="entry name" value="Transglutaminase-like_Cys_pept"/>
</dbReference>
<dbReference type="OrthoDB" id="7206808at2"/>
<evidence type="ECO:0000256" key="1">
    <source>
        <dbReference type="SAM" id="Phobius"/>
    </source>
</evidence>
<gene>
    <name evidence="2" type="ORF">FS320_11925</name>
</gene>
<reference evidence="2 3" key="1">
    <citation type="journal article" date="2019" name="Syst. Appl. Microbiol.">
        <title>Microvirga tunisiensis sp. nov., a root nodule symbiotic bacterium isolated from Lupinus micranthus and L. luteus grown in Northern Tunisia.</title>
        <authorList>
            <person name="Msaddak A."/>
            <person name="Rejili M."/>
            <person name="Duran D."/>
            <person name="Mars M."/>
            <person name="Palacios J.M."/>
            <person name="Ruiz-Argueso T."/>
            <person name="Rey L."/>
            <person name="Imperial J."/>
        </authorList>
    </citation>
    <scope>NUCLEOTIDE SEQUENCE [LARGE SCALE GENOMIC DNA]</scope>
    <source>
        <strain evidence="2 3">Lmie10</strain>
    </source>
</reference>
<keyword evidence="1" id="KW-0472">Membrane</keyword>
<dbReference type="EMBL" id="VOSK01000034">
    <property type="protein sequence ID" value="MPR25915.1"/>
    <property type="molecule type" value="Genomic_DNA"/>
</dbReference>
<dbReference type="Gene3D" id="3.10.620.30">
    <property type="match status" value="1"/>
</dbReference>
<dbReference type="PANTHER" id="PTHR39327">
    <property type="match status" value="1"/>
</dbReference>
<proteinExistence type="predicted"/>
<protein>
    <submittedName>
        <fullName evidence="2">Transglutaminase</fullName>
    </submittedName>
</protein>
<dbReference type="AlphaFoldDB" id="A0A5N7MG26"/>
<name>A0A5N7MG26_9HYPH</name>
<dbReference type="Pfam" id="PF06035">
    <property type="entry name" value="Peptidase_C93"/>
    <property type="match status" value="1"/>
</dbReference>
<accession>A0A5N7MG26</accession>